<protein>
    <submittedName>
        <fullName evidence="1">Uncharacterized protein</fullName>
    </submittedName>
</protein>
<gene>
    <name evidence="1" type="ORF">SSP0437_LOCUS6350</name>
</gene>
<name>A0A7S1YFK9_9EUKA</name>
<dbReference type="AlphaFoldDB" id="A0A7S1YFK9"/>
<evidence type="ECO:0000313" key="1">
    <source>
        <dbReference type="EMBL" id="CAD9297291.1"/>
    </source>
</evidence>
<reference evidence="1" key="1">
    <citation type="submission" date="2021-01" db="EMBL/GenBank/DDBJ databases">
        <authorList>
            <person name="Corre E."/>
            <person name="Pelletier E."/>
            <person name="Niang G."/>
            <person name="Scheremetjew M."/>
            <person name="Finn R."/>
            <person name="Kale V."/>
            <person name="Holt S."/>
            <person name="Cochrane G."/>
            <person name="Meng A."/>
            <person name="Brown T."/>
            <person name="Cohen L."/>
        </authorList>
    </citation>
    <scope>NUCLEOTIDE SEQUENCE</scope>
    <source>
        <strain evidence="1">ATCC 50979</strain>
    </source>
</reference>
<accession>A0A7S1YFK9</accession>
<dbReference type="EMBL" id="HBGL01008226">
    <property type="protein sequence ID" value="CAD9297291.1"/>
    <property type="molecule type" value="Transcribed_RNA"/>
</dbReference>
<organism evidence="1">
    <name type="scientific">Sexangularia sp. CB-2014</name>
    <dbReference type="NCBI Taxonomy" id="1486929"/>
    <lineage>
        <taxon>Eukaryota</taxon>
        <taxon>Amoebozoa</taxon>
        <taxon>Tubulinea</taxon>
        <taxon>Elardia</taxon>
        <taxon>Arcellinida</taxon>
        <taxon>Arcellinida incertae sedis</taxon>
        <taxon>Sexangularia</taxon>
    </lineage>
</organism>
<proteinExistence type="predicted"/>
<sequence length="309" mass="32954">MNIFSIGQLAFQLCVSILLVLYLSTKATSAGVRLGLFSLRSPSRLHTFHTTTLFETAILCNKQPVPKLPLTLLLCDIGSDCTAILGDLVTRHAPSSQLVCTYDRAGSGDSAVVYNASAPRGQLRELGNVTAFLDPVAIHLVGFGFGVAPVRRYESSLVVGRTCISEPAWGTDALATAYARLGEQATKLELATMFSLLRLGEYTGLYDATGLWGDADTSLLHAALNSQGYWRKTVEETAEAGYTEEDLPFACTRSLRAASTSPHRFLGLLEPVPLLEDATATVIPNTQAPLGVSGSPEAELAALASNIFT</sequence>